<dbReference type="InParanoid" id="A0A0G4FVT6"/>
<dbReference type="Gene3D" id="3.30.710.10">
    <property type="entry name" value="Potassium Channel Kv1.1, Chain A"/>
    <property type="match status" value="1"/>
</dbReference>
<accession>A0A0G4FVT6</accession>
<reference evidence="3 4" key="1">
    <citation type="submission" date="2014-11" db="EMBL/GenBank/DDBJ databases">
        <authorList>
            <person name="Zhu J."/>
            <person name="Qi W."/>
            <person name="Song R."/>
        </authorList>
    </citation>
    <scope>NUCLEOTIDE SEQUENCE [LARGE SCALE GENOMIC DNA]</scope>
</reference>
<keyword evidence="4" id="KW-1185">Reference proteome</keyword>
<dbReference type="Pfam" id="PF07534">
    <property type="entry name" value="TLD"/>
    <property type="match status" value="1"/>
</dbReference>
<evidence type="ECO:0000313" key="3">
    <source>
        <dbReference type="EMBL" id="CEM18928.1"/>
    </source>
</evidence>
<evidence type="ECO:0000313" key="4">
    <source>
        <dbReference type="Proteomes" id="UP000041254"/>
    </source>
</evidence>
<organism evidence="3 4">
    <name type="scientific">Vitrella brassicaformis (strain CCMP3155)</name>
    <dbReference type="NCBI Taxonomy" id="1169540"/>
    <lineage>
        <taxon>Eukaryota</taxon>
        <taxon>Sar</taxon>
        <taxon>Alveolata</taxon>
        <taxon>Colpodellida</taxon>
        <taxon>Vitrellaceae</taxon>
        <taxon>Vitrella</taxon>
    </lineage>
</organism>
<dbReference type="STRING" id="1169540.A0A0G4FVT6"/>
<name>A0A0G4FVT6_VITBC</name>
<dbReference type="SUPFAM" id="SSF54695">
    <property type="entry name" value="POZ domain"/>
    <property type="match status" value="1"/>
</dbReference>
<dbReference type="PhylomeDB" id="A0A0G4FVT6"/>
<gene>
    <name evidence="3" type="ORF">Vbra_16288</name>
</gene>
<dbReference type="VEuPathDB" id="CryptoDB:Vbra_16288"/>
<feature type="domain" description="TLDc" evidence="2">
    <location>
        <begin position="556"/>
        <end position="751"/>
    </location>
</feature>
<protein>
    <recommendedName>
        <fullName evidence="2">TLDc domain-containing protein</fullName>
    </recommendedName>
</protein>
<dbReference type="EMBL" id="CDMY01000510">
    <property type="protein sequence ID" value="CEM18928.1"/>
    <property type="molecule type" value="Genomic_DNA"/>
</dbReference>
<dbReference type="Proteomes" id="UP000041254">
    <property type="component" value="Unassembled WGS sequence"/>
</dbReference>
<dbReference type="InterPro" id="IPR006571">
    <property type="entry name" value="TLDc_dom"/>
</dbReference>
<evidence type="ECO:0000259" key="2">
    <source>
        <dbReference type="Pfam" id="PF07534"/>
    </source>
</evidence>
<dbReference type="InterPro" id="IPR011333">
    <property type="entry name" value="SKP1/BTB/POZ_sf"/>
</dbReference>
<evidence type="ECO:0000256" key="1">
    <source>
        <dbReference type="SAM" id="MobiDB-lite"/>
    </source>
</evidence>
<dbReference type="AlphaFoldDB" id="A0A0G4FVT6"/>
<sequence>MDNPAGGTGEKKRKASDVDTLRRAAGGIDSAVDRFASSTRQRIIAKGGTCTVGTVREDLQLNVGGRVFPVPRPSLLKDGVKDTMLAHLLLHYEDGLAKDEDGRPFLDADPIWFEWLMDEIAGHEGGEIELHSGHESDASYTFYQPILLAKTKLQMDIAPQQQQQQQRDDGMMDIDGAQPGAEEGSDGGESGAALKAIQQHLSRAQAAVRALEETAMETEKFYEAMGPFMRSDDGDGGGEGDKVLSVTILGKRVSTLEKTLTYFGPHNALYRRFTTWPGPIFPHEIGSLHEDRYIPTHSPFDFARRTRFTPANGVVDPPKAHNQAQLARDGEMYGLKIEKVYKPILTDEDMQAVIDMTNKRQPTKRLLYKSSRDTWSFGSLLDSVGDASGLLFVMQYSATNKSGFFLDGQLNLPPKPTGEMKTYCPIFFYSASGPYQTATKVPIPEDAQAVLVGGRLGAVMDNLKRRVANLFIGGDSTDSAGLWLGFQLPTDPRLSDGPAPDLSHYCTWVKEGHLPEGYTGSIDEDGDGTLAGAEIPPPLEGLEVWQVSGEYVFEPILSDEQMQAVIAMTNQPSHTRELLYKATRDGWRYGRLIDSVGDASGLLVVVQHNDTHRFGAFIDGQLKQPSDPTKEAQSECRLFFYSVSGACGNPTPTKVPIPEENRSAVSVAGREGVAQGRTYLSIDAWDSAYLELGSNDHDVTGPSGDLHRCRMWISKASLPAGYVGQVDADGDGTLAGAQMFTASDIEVWRVG</sequence>
<feature type="region of interest" description="Disordered" evidence="1">
    <location>
        <begin position="157"/>
        <end position="190"/>
    </location>
</feature>
<proteinExistence type="predicted"/>